<feature type="domain" description="Transposase IS110-like N-terminal" evidence="1">
    <location>
        <begin position="24"/>
        <end position="167"/>
    </location>
</feature>
<protein>
    <submittedName>
        <fullName evidence="3">IS110 family transposase</fullName>
    </submittedName>
</protein>
<dbReference type="InterPro" id="IPR047650">
    <property type="entry name" value="Transpos_IS110"/>
</dbReference>
<dbReference type="InterPro" id="IPR003346">
    <property type="entry name" value="Transposase_20"/>
</dbReference>
<dbReference type="RefSeq" id="WP_186978718.1">
    <property type="nucleotide sequence ID" value="NZ_JACOOH010000036.1"/>
</dbReference>
<sequence length="348" mass="39265">MPVKCVSQVLTNFNCKAMNYSCFIGIDLSKKTFDVSIISPEREELNYFQLPNTAAGTRRLVKRVHELCIPLSKILFCAEDMGELAIELCLASQSAGFPLALACPLSIKKSAGICRGKSDRIDAYKIACHASLHHRNLRLYSLPEPALTRLKLFITLREDLVKSKKRFSSVDTTLIESGKIADTGEHRQVTKEQLDLLDRQIKHVENCMLECLKESPLLYRNFRLLRSVKGIGLLNACLLICLTGNFTRFENHRKFACYCGVAPFEFSSGTSIRGKNRVSKLGNKQMKVYLTSAAQAAIMHDDQIKKYYKRKLEEGKHKGTVINAIRAKLVARCFAVIRRQQPFIAMLA</sequence>
<reference evidence="3 4" key="1">
    <citation type="submission" date="2020-08" db="EMBL/GenBank/DDBJ databases">
        <title>Genome public.</title>
        <authorList>
            <person name="Liu C."/>
            <person name="Sun Q."/>
        </authorList>
    </citation>
    <scope>NUCLEOTIDE SEQUENCE [LARGE SCALE GENOMIC DNA]</scope>
    <source>
        <strain evidence="3 4">NSJ-56</strain>
    </source>
</reference>
<dbReference type="NCBIfam" id="NF033542">
    <property type="entry name" value="transpos_IS110"/>
    <property type="match status" value="1"/>
</dbReference>
<name>A0ABR7D792_9BACT</name>
<evidence type="ECO:0000313" key="4">
    <source>
        <dbReference type="Proteomes" id="UP000646484"/>
    </source>
</evidence>
<dbReference type="InterPro" id="IPR002525">
    <property type="entry name" value="Transp_IS110-like_N"/>
</dbReference>
<evidence type="ECO:0000259" key="1">
    <source>
        <dbReference type="Pfam" id="PF01548"/>
    </source>
</evidence>
<accession>A0ABR7D792</accession>
<dbReference type="Pfam" id="PF01548">
    <property type="entry name" value="DEDD_Tnp_IS110"/>
    <property type="match status" value="1"/>
</dbReference>
<comment type="caution">
    <text evidence="3">The sequence shown here is derived from an EMBL/GenBank/DDBJ whole genome shotgun (WGS) entry which is preliminary data.</text>
</comment>
<organism evidence="3 4">
    <name type="scientific">Butyricimonas hominis</name>
    <dbReference type="NCBI Taxonomy" id="2763032"/>
    <lineage>
        <taxon>Bacteria</taxon>
        <taxon>Pseudomonadati</taxon>
        <taxon>Bacteroidota</taxon>
        <taxon>Bacteroidia</taxon>
        <taxon>Bacteroidales</taxon>
        <taxon>Odoribacteraceae</taxon>
        <taxon>Butyricimonas</taxon>
    </lineage>
</organism>
<dbReference type="Proteomes" id="UP000646484">
    <property type="component" value="Unassembled WGS sequence"/>
</dbReference>
<feature type="domain" description="Transposase IS116/IS110/IS902 C-terminal" evidence="2">
    <location>
        <begin position="223"/>
        <end position="309"/>
    </location>
</feature>
<keyword evidence="4" id="KW-1185">Reference proteome</keyword>
<gene>
    <name evidence="3" type="ORF">H8S64_22025</name>
</gene>
<dbReference type="PANTHER" id="PTHR33055">
    <property type="entry name" value="TRANSPOSASE FOR INSERTION SEQUENCE ELEMENT IS1111A"/>
    <property type="match status" value="1"/>
</dbReference>
<dbReference type="Pfam" id="PF02371">
    <property type="entry name" value="Transposase_20"/>
    <property type="match status" value="1"/>
</dbReference>
<dbReference type="EMBL" id="JACOOH010000036">
    <property type="protein sequence ID" value="MBC5623774.1"/>
    <property type="molecule type" value="Genomic_DNA"/>
</dbReference>
<dbReference type="PANTHER" id="PTHR33055:SF3">
    <property type="entry name" value="PUTATIVE TRANSPOSASE FOR IS117-RELATED"/>
    <property type="match status" value="1"/>
</dbReference>
<proteinExistence type="predicted"/>
<evidence type="ECO:0000259" key="2">
    <source>
        <dbReference type="Pfam" id="PF02371"/>
    </source>
</evidence>
<evidence type="ECO:0000313" key="3">
    <source>
        <dbReference type="EMBL" id="MBC5623774.1"/>
    </source>
</evidence>